<feature type="region of interest" description="Disordered" evidence="1">
    <location>
        <begin position="36"/>
        <end position="71"/>
    </location>
</feature>
<evidence type="ECO:0000313" key="2">
    <source>
        <dbReference type="EMBL" id="MED6122690.1"/>
    </source>
</evidence>
<evidence type="ECO:0000313" key="3">
    <source>
        <dbReference type="Proteomes" id="UP001341840"/>
    </source>
</evidence>
<sequence length="169" mass="19108">MSRMTTFIVHEAESFLRTYEDRIRKKEKNIPMAHLAQTSPTPTTDQSFVRGGRNGRAMNRGGGRNGKGGRFSNNRPQCELCGHLATWCKRSLPPQPQQYAVPYANSYPPPPPHHFINQGLTFTAPSTYQHSTWFVDSGALYHVTTEHANIMQHSNSNHTPEQLYVGNEK</sequence>
<feature type="compositionally biased region" description="Polar residues" evidence="1">
    <location>
        <begin position="36"/>
        <end position="47"/>
    </location>
</feature>
<gene>
    <name evidence="2" type="ORF">PIB30_042170</name>
</gene>
<dbReference type="Proteomes" id="UP001341840">
    <property type="component" value="Unassembled WGS sequence"/>
</dbReference>
<feature type="compositionally biased region" description="Gly residues" evidence="1">
    <location>
        <begin position="60"/>
        <end position="69"/>
    </location>
</feature>
<proteinExistence type="predicted"/>
<protein>
    <submittedName>
        <fullName evidence="2">Uncharacterized protein</fullName>
    </submittedName>
</protein>
<reference evidence="2 3" key="1">
    <citation type="journal article" date="2023" name="Plants (Basel)">
        <title>Bridging the Gap: Combining Genomics and Transcriptomics Approaches to Understand Stylosanthes scabra, an Orphan Legume from the Brazilian Caatinga.</title>
        <authorList>
            <person name="Ferreira-Neto J.R.C."/>
            <person name="da Silva M.D."/>
            <person name="Binneck E."/>
            <person name="de Melo N.F."/>
            <person name="da Silva R.H."/>
            <person name="de Melo A.L.T.M."/>
            <person name="Pandolfi V."/>
            <person name="Bustamante F.O."/>
            <person name="Brasileiro-Vidal A.C."/>
            <person name="Benko-Iseppon A.M."/>
        </authorList>
    </citation>
    <scope>NUCLEOTIDE SEQUENCE [LARGE SCALE GENOMIC DNA]</scope>
    <source>
        <tissue evidence="2">Leaves</tissue>
    </source>
</reference>
<keyword evidence="3" id="KW-1185">Reference proteome</keyword>
<name>A0ABU6RF77_9FABA</name>
<accession>A0ABU6RF77</accession>
<comment type="caution">
    <text evidence="2">The sequence shown here is derived from an EMBL/GenBank/DDBJ whole genome shotgun (WGS) entry which is preliminary data.</text>
</comment>
<dbReference type="EMBL" id="JASCZI010030446">
    <property type="protein sequence ID" value="MED6122690.1"/>
    <property type="molecule type" value="Genomic_DNA"/>
</dbReference>
<evidence type="ECO:0000256" key="1">
    <source>
        <dbReference type="SAM" id="MobiDB-lite"/>
    </source>
</evidence>
<organism evidence="2 3">
    <name type="scientific">Stylosanthes scabra</name>
    <dbReference type="NCBI Taxonomy" id="79078"/>
    <lineage>
        <taxon>Eukaryota</taxon>
        <taxon>Viridiplantae</taxon>
        <taxon>Streptophyta</taxon>
        <taxon>Embryophyta</taxon>
        <taxon>Tracheophyta</taxon>
        <taxon>Spermatophyta</taxon>
        <taxon>Magnoliopsida</taxon>
        <taxon>eudicotyledons</taxon>
        <taxon>Gunneridae</taxon>
        <taxon>Pentapetalae</taxon>
        <taxon>rosids</taxon>
        <taxon>fabids</taxon>
        <taxon>Fabales</taxon>
        <taxon>Fabaceae</taxon>
        <taxon>Papilionoideae</taxon>
        <taxon>50 kb inversion clade</taxon>
        <taxon>dalbergioids sensu lato</taxon>
        <taxon>Dalbergieae</taxon>
        <taxon>Pterocarpus clade</taxon>
        <taxon>Stylosanthes</taxon>
    </lineage>
</organism>